<evidence type="ECO:0000256" key="1">
    <source>
        <dbReference type="ARBA" id="ARBA00022729"/>
    </source>
</evidence>
<keyword evidence="1 2" id="KW-0732">Signal</keyword>
<organism evidence="4 5">
    <name type="scientific">Vibrio agarivorans</name>
    <dbReference type="NCBI Taxonomy" id="153622"/>
    <lineage>
        <taxon>Bacteria</taxon>
        <taxon>Pseudomonadati</taxon>
        <taxon>Pseudomonadota</taxon>
        <taxon>Gammaproteobacteria</taxon>
        <taxon>Vibrionales</taxon>
        <taxon>Vibrionaceae</taxon>
        <taxon>Vibrio</taxon>
    </lineage>
</organism>
<gene>
    <name evidence="4" type="ORF">QWJ08_00355</name>
</gene>
<keyword evidence="5" id="KW-1185">Reference proteome</keyword>
<dbReference type="RefSeq" id="WP_289960208.1">
    <property type="nucleotide sequence ID" value="NZ_JAUEOZ010000001.1"/>
</dbReference>
<protein>
    <submittedName>
        <fullName evidence="4">Porin family protein</fullName>
    </submittedName>
</protein>
<dbReference type="Proteomes" id="UP001169719">
    <property type="component" value="Unassembled WGS sequence"/>
</dbReference>
<feature type="signal peptide" evidence="2">
    <location>
        <begin position="1"/>
        <end position="18"/>
    </location>
</feature>
<dbReference type="SUPFAM" id="SSF56925">
    <property type="entry name" value="OMPA-like"/>
    <property type="match status" value="1"/>
</dbReference>
<dbReference type="Pfam" id="PF13505">
    <property type="entry name" value="OMP_b-brl"/>
    <property type="match status" value="1"/>
</dbReference>
<dbReference type="Gene3D" id="2.40.160.20">
    <property type="match status" value="1"/>
</dbReference>
<evidence type="ECO:0000259" key="3">
    <source>
        <dbReference type="Pfam" id="PF13505"/>
    </source>
</evidence>
<feature type="domain" description="Outer membrane protein beta-barrel" evidence="3">
    <location>
        <begin position="7"/>
        <end position="189"/>
    </location>
</feature>
<dbReference type="InterPro" id="IPR011250">
    <property type="entry name" value="OMP/PagP_B-barrel"/>
</dbReference>
<proteinExistence type="predicted"/>
<accession>A0ABT7XVS5</accession>
<dbReference type="EMBL" id="JAUEOZ010000001">
    <property type="protein sequence ID" value="MDN2479876.1"/>
    <property type="molecule type" value="Genomic_DNA"/>
</dbReference>
<dbReference type="InterPro" id="IPR027385">
    <property type="entry name" value="Beta-barrel_OMP"/>
</dbReference>
<sequence length="189" mass="21283">MKKTCLLATLLLSCSAYANNSGYNQDVYLSLGVSDHTLEDMDGYALSGIFGARNYYAHNWFIGGEFEAAYIDNEEKVSAWGYTYRVKEQYSLAANMPLGKRFEIAEKLNLDVYGLLGYTVTRMKAKLTGNNVDETDSTYAHGLKWGLGADVAFSDYRVGVRWTQADIDSSDLMQELREENITFTLGYQF</sequence>
<reference evidence="4" key="1">
    <citation type="submission" date="2024-05" db="EMBL/GenBank/DDBJ databases">
        <title>Genome Sequences of Four Agar- Degrading Marine Bacteria.</title>
        <authorList>
            <person name="Phillips E.K."/>
            <person name="Shaffer J.C."/>
            <person name="Henson M.W."/>
            <person name="Temperton B."/>
            <person name="Thrash C.J."/>
            <person name="Martin M.O."/>
        </authorList>
    </citation>
    <scope>NUCLEOTIDE SEQUENCE</scope>
    <source>
        <strain evidence="4">EKP203</strain>
    </source>
</reference>
<comment type="caution">
    <text evidence="4">The sequence shown here is derived from an EMBL/GenBank/DDBJ whole genome shotgun (WGS) entry which is preliminary data.</text>
</comment>
<evidence type="ECO:0000313" key="4">
    <source>
        <dbReference type="EMBL" id="MDN2479876.1"/>
    </source>
</evidence>
<name>A0ABT7XVS5_9VIBR</name>
<evidence type="ECO:0000313" key="5">
    <source>
        <dbReference type="Proteomes" id="UP001169719"/>
    </source>
</evidence>
<evidence type="ECO:0000256" key="2">
    <source>
        <dbReference type="SAM" id="SignalP"/>
    </source>
</evidence>
<feature type="chain" id="PRO_5045133605" evidence="2">
    <location>
        <begin position="19"/>
        <end position="189"/>
    </location>
</feature>